<dbReference type="AlphaFoldDB" id="A0A7J7JXZ4"/>
<dbReference type="EMBL" id="VXIV02001631">
    <property type="protein sequence ID" value="KAF6031270.1"/>
    <property type="molecule type" value="Genomic_DNA"/>
</dbReference>
<evidence type="ECO:0000313" key="1">
    <source>
        <dbReference type="EMBL" id="KAF6031270.1"/>
    </source>
</evidence>
<evidence type="ECO:0000313" key="2">
    <source>
        <dbReference type="Proteomes" id="UP000593567"/>
    </source>
</evidence>
<protein>
    <submittedName>
        <fullName evidence="1">Uncharacterized protein</fullName>
    </submittedName>
</protein>
<organism evidence="1 2">
    <name type="scientific">Bugula neritina</name>
    <name type="common">Brown bryozoan</name>
    <name type="synonym">Sertularia neritina</name>
    <dbReference type="NCBI Taxonomy" id="10212"/>
    <lineage>
        <taxon>Eukaryota</taxon>
        <taxon>Metazoa</taxon>
        <taxon>Spiralia</taxon>
        <taxon>Lophotrochozoa</taxon>
        <taxon>Bryozoa</taxon>
        <taxon>Gymnolaemata</taxon>
        <taxon>Cheilostomatida</taxon>
        <taxon>Flustrina</taxon>
        <taxon>Buguloidea</taxon>
        <taxon>Bugulidae</taxon>
        <taxon>Bugula</taxon>
    </lineage>
</organism>
<comment type="caution">
    <text evidence="1">The sequence shown here is derived from an EMBL/GenBank/DDBJ whole genome shotgun (WGS) entry which is preliminary data.</text>
</comment>
<proteinExistence type="predicted"/>
<keyword evidence="2" id="KW-1185">Reference proteome</keyword>
<gene>
    <name evidence="1" type="ORF">EB796_010419</name>
</gene>
<sequence length="79" mass="9247">MIWSRLHVPIFKFIQSFMSLCEAGGFGGHNIWYNLRKLHFPAIVTFLFSFRDLYNLDLHRIVYIELLPPDNLSAYPASS</sequence>
<name>A0A7J7JXZ4_BUGNE</name>
<accession>A0A7J7JXZ4</accession>
<dbReference type="Proteomes" id="UP000593567">
    <property type="component" value="Unassembled WGS sequence"/>
</dbReference>
<reference evidence="1" key="1">
    <citation type="submission" date="2020-06" db="EMBL/GenBank/DDBJ databases">
        <title>Draft genome of Bugula neritina, a colonial animal packing powerful symbionts and potential medicines.</title>
        <authorList>
            <person name="Rayko M."/>
        </authorList>
    </citation>
    <scope>NUCLEOTIDE SEQUENCE [LARGE SCALE GENOMIC DNA]</scope>
    <source>
        <strain evidence="1">Kwan_BN1</strain>
    </source>
</reference>